<dbReference type="InterPro" id="IPR038717">
    <property type="entry name" value="Tc1-like_DDE_dom"/>
</dbReference>
<dbReference type="Pfam" id="PF13358">
    <property type="entry name" value="DDE_3"/>
    <property type="match status" value="1"/>
</dbReference>
<organism evidence="2 3">
    <name type="scientific">Skermanella aerolata</name>
    <dbReference type="NCBI Taxonomy" id="393310"/>
    <lineage>
        <taxon>Bacteria</taxon>
        <taxon>Pseudomonadati</taxon>
        <taxon>Pseudomonadota</taxon>
        <taxon>Alphaproteobacteria</taxon>
        <taxon>Rhodospirillales</taxon>
        <taxon>Azospirillaceae</taxon>
        <taxon>Skermanella</taxon>
    </lineage>
</organism>
<reference evidence="2 3" key="1">
    <citation type="submission" date="2019-07" db="EMBL/GenBank/DDBJ databases">
        <title>Whole genome shotgun sequence of Skermanella aerolata NBRC 106429.</title>
        <authorList>
            <person name="Hosoyama A."/>
            <person name="Uohara A."/>
            <person name="Ohji S."/>
            <person name="Ichikawa N."/>
        </authorList>
    </citation>
    <scope>NUCLEOTIDE SEQUENCE [LARGE SCALE GENOMIC DNA]</scope>
    <source>
        <strain evidence="2 3">NBRC 106429</strain>
    </source>
</reference>
<protein>
    <submittedName>
        <fullName evidence="2">Transposase</fullName>
    </submittedName>
</protein>
<gene>
    <name evidence="2" type="ORF">SAE02_78940</name>
</gene>
<accession>A0A512E4T5</accession>
<dbReference type="NCBIfam" id="NF033545">
    <property type="entry name" value="transpos_IS630"/>
    <property type="match status" value="1"/>
</dbReference>
<evidence type="ECO:0000259" key="1">
    <source>
        <dbReference type="Pfam" id="PF13358"/>
    </source>
</evidence>
<dbReference type="EMBL" id="BJYZ01000188">
    <property type="protein sequence ID" value="GEO43746.1"/>
    <property type="molecule type" value="Genomic_DNA"/>
</dbReference>
<keyword evidence="3" id="KW-1185">Reference proteome</keyword>
<name>A0A512E4T5_9PROT</name>
<dbReference type="AlphaFoldDB" id="A0A512E4T5"/>
<sequence>MPEAAKDRPVEVWWQDEARVGQQGTMTYVWAERGSRPRVPRDLRYEWTYLFGAVCPERGVGAALVLPRVNIDAMNLHLSEISQHVADGHHAVVVLDGAGWHQPGDKLKVPDNISLLHLPPYCPELNPVENIWQFLRQNYLSHRVFESYQSIVDACCDAWVALTNAPERIRSIATRPWAKVNV</sequence>
<evidence type="ECO:0000313" key="3">
    <source>
        <dbReference type="Proteomes" id="UP000321523"/>
    </source>
</evidence>
<dbReference type="GO" id="GO:0003676">
    <property type="term" value="F:nucleic acid binding"/>
    <property type="evidence" value="ECO:0007669"/>
    <property type="project" value="InterPro"/>
</dbReference>
<feature type="domain" description="Tc1-like transposase DDE" evidence="1">
    <location>
        <begin position="12"/>
        <end position="150"/>
    </location>
</feature>
<dbReference type="InterPro" id="IPR036397">
    <property type="entry name" value="RNaseH_sf"/>
</dbReference>
<comment type="caution">
    <text evidence="2">The sequence shown here is derived from an EMBL/GenBank/DDBJ whole genome shotgun (WGS) entry which is preliminary data.</text>
</comment>
<dbReference type="Gene3D" id="3.30.420.10">
    <property type="entry name" value="Ribonuclease H-like superfamily/Ribonuclease H"/>
    <property type="match status" value="1"/>
</dbReference>
<dbReference type="InterPro" id="IPR047655">
    <property type="entry name" value="Transpos_IS630-like"/>
</dbReference>
<proteinExistence type="predicted"/>
<dbReference type="Proteomes" id="UP000321523">
    <property type="component" value="Unassembled WGS sequence"/>
</dbReference>
<evidence type="ECO:0000313" key="2">
    <source>
        <dbReference type="EMBL" id="GEO43746.1"/>
    </source>
</evidence>